<sequence>MVHVTRGGDGPLLVLLHGLGATGSVWRGVAESWPGSWMAVDLPGHGRSAALDRYSFGALAAAVAAVVPGGPVAVLGHSLGGVVALTLASGWFGVDVRAVGGVGIKLRWTAEELERAASMAVRPARVFGTRAEASVWAGKLAGVPLEDGVVEVGAVAGAGGSAGVVGSGEPVGSGRSGSSGGVGEVDGWRAALDPAAFGVGAPDVAGLLAVAKAPVVLAAGETDHMCPPEHLPAAQAGGIVLPGVGHNAHVEQPSSIKPVLDRLHAALVG</sequence>
<dbReference type="SUPFAM" id="SSF53474">
    <property type="entry name" value="alpha/beta-Hydrolases"/>
    <property type="match status" value="1"/>
</dbReference>
<dbReference type="Pfam" id="PF12697">
    <property type="entry name" value="Abhydrolase_6"/>
    <property type="match status" value="1"/>
</dbReference>
<accession>A0A7W9HSY1</accession>
<evidence type="ECO:0000313" key="3">
    <source>
        <dbReference type="Proteomes" id="UP000552097"/>
    </source>
</evidence>
<dbReference type="Proteomes" id="UP000552097">
    <property type="component" value="Unassembled WGS sequence"/>
</dbReference>
<evidence type="ECO:0000259" key="1">
    <source>
        <dbReference type="Pfam" id="PF12697"/>
    </source>
</evidence>
<dbReference type="EMBL" id="JACHMO010000001">
    <property type="protein sequence ID" value="MBB5807576.1"/>
    <property type="molecule type" value="Genomic_DNA"/>
</dbReference>
<feature type="domain" description="AB hydrolase-1" evidence="1">
    <location>
        <begin position="13"/>
        <end position="253"/>
    </location>
</feature>
<dbReference type="PANTHER" id="PTHR43689:SF8">
    <property type="entry name" value="ALPHA_BETA-HYDROLASES SUPERFAMILY PROTEIN"/>
    <property type="match status" value="1"/>
</dbReference>
<proteinExistence type="predicted"/>
<protein>
    <submittedName>
        <fullName evidence="2">Pimeloyl-ACP methyl ester carboxylesterase</fullName>
    </submittedName>
</protein>
<dbReference type="AlphaFoldDB" id="A0A7W9HSY1"/>
<dbReference type="InterPro" id="IPR029058">
    <property type="entry name" value="AB_hydrolase_fold"/>
</dbReference>
<comment type="caution">
    <text evidence="2">The sequence shown here is derived from an EMBL/GenBank/DDBJ whole genome shotgun (WGS) entry which is preliminary data.</text>
</comment>
<keyword evidence="3" id="KW-1185">Reference proteome</keyword>
<gene>
    <name evidence="2" type="ORF">F4560_007344</name>
</gene>
<name>A0A7W9HSY1_9PSEU</name>
<organism evidence="2 3">
    <name type="scientific">Saccharothrix ecbatanensis</name>
    <dbReference type="NCBI Taxonomy" id="1105145"/>
    <lineage>
        <taxon>Bacteria</taxon>
        <taxon>Bacillati</taxon>
        <taxon>Actinomycetota</taxon>
        <taxon>Actinomycetes</taxon>
        <taxon>Pseudonocardiales</taxon>
        <taxon>Pseudonocardiaceae</taxon>
        <taxon>Saccharothrix</taxon>
    </lineage>
</organism>
<evidence type="ECO:0000313" key="2">
    <source>
        <dbReference type="EMBL" id="MBB5807576.1"/>
    </source>
</evidence>
<dbReference type="InterPro" id="IPR000073">
    <property type="entry name" value="AB_hydrolase_1"/>
</dbReference>
<dbReference type="GO" id="GO:0003824">
    <property type="term" value="F:catalytic activity"/>
    <property type="evidence" value="ECO:0007669"/>
    <property type="project" value="UniProtKB-ARBA"/>
</dbReference>
<dbReference type="Gene3D" id="3.40.50.1820">
    <property type="entry name" value="alpha/beta hydrolase"/>
    <property type="match status" value="1"/>
</dbReference>
<dbReference type="PANTHER" id="PTHR43689">
    <property type="entry name" value="HYDROLASE"/>
    <property type="match status" value="1"/>
</dbReference>
<reference evidence="2 3" key="1">
    <citation type="submission" date="2020-08" db="EMBL/GenBank/DDBJ databases">
        <title>Sequencing the genomes of 1000 actinobacteria strains.</title>
        <authorList>
            <person name="Klenk H.-P."/>
        </authorList>
    </citation>
    <scope>NUCLEOTIDE SEQUENCE [LARGE SCALE GENOMIC DNA]</scope>
    <source>
        <strain evidence="2 3">DSM 45486</strain>
    </source>
</reference>
<dbReference type="RefSeq" id="WP_312869683.1">
    <property type="nucleotide sequence ID" value="NZ_JACHMO010000001.1"/>
</dbReference>